<evidence type="ECO:0000313" key="8">
    <source>
        <dbReference type="Proteomes" id="UP000070544"/>
    </source>
</evidence>
<evidence type="ECO:0000256" key="5">
    <source>
        <dbReference type="ARBA" id="ARBA00023136"/>
    </source>
</evidence>
<dbReference type="PANTHER" id="PTHR31851">
    <property type="entry name" value="FE(2+)/MN(2+) TRANSPORTER PCL1"/>
    <property type="match status" value="1"/>
</dbReference>
<evidence type="ECO:0000256" key="1">
    <source>
        <dbReference type="ARBA" id="ARBA00004127"/>
    </source>
</evidence>
<dbReference type="EMBL" id="KQ965747">
    <property type="protein sequence ID" value="KXS17400.1"/>
    <property type="molecule type" value="Genomic_DNA"/>
</dbReference>
<organism evidence="7 8">
    <name type="scientific">Gonapodya prolifera (strain JEL478)</name>
    <name type="common">Monoblepharis prolifera</name>
    <dbReference type="NCBI Taxonomy" id="1344416"/>
    <lineage>
        <taxon>Eukaryota</taxon>
        <taxon>Fungi</taxon>
        <taxon>Fungi incertae sedis</taxon>
        <taxon>Chytridiomycota</taxon>
        <taxon>Chytridiomycota incertae sedis</taxon>
        <taxon>Monoblepharidomycetes</taxon>
        <taxon>Monoblepharidales</taxon>
        <taxon>Gonapodyaceae</taxon>
        <taxon>Gonapodya</taxon>
    </lineage>
</organism>
<proteinExistence type="inferred from homology"/>
<dbReference type="OrthoDB" id="73465at2759"/>
<keyword evidence="4 6" id="KW-1133">Transmembrane helix</keyword>
<feature type="transmembrane region" description="Helical" evidence="6">
    <location>
        <begin position="30"/>
        <end position="49"/>
    </location>
</feature>
<feature type="transmembrane region" description="Helical" evidence="6">
    <location>
        <begin position="202"/>
        <end position="224"/>
    </location>
</feature>
<dbReference type="InterPro" id="IPR008217">
    <property type="entry name" value="Ccc1_fam"/>
</dbReference>
<dbReference type="AlphaFoldDB" id="A0A139AKV2"/>
<accession>A0A139AKV2</accession>
<comment type="similarity">
    <text evidence="2">Belongs to the CCC1 family.</text>
</comment>
<feature type="transmembrane region" description="Helical" evidence="6">
    <location>
        <begin position="142"/>
        <end position="163"/>
    </location>
</feature>
<comment type="subcellular location">
    <subcellularLocation>
        <location evidence="1">Endomembrane system</location>
        <topology evidence="1">Multi-pass membrane protein</topology>
    </subcellularLocation>
</comment>
<dbReference type="GO" id="GO:0012505">
    <property type="term" value="C:endomembrane system"/>
    <property type="evidence" value="ECO:0007669"/>
    <property type="project" value="UniProtKB-SubCell"/>
</dbReference>
<feature type="non-terminal residue" evidence="7">
    <location>
        <position position="1"/>
    </location>
</feature>
<protein>
    <submittedName>
        <fullName evidence="7">DUF125-domain-containing protein</fullName>
    </submittedName>
</protein>
<evidence type="ECO:0000256" key="2">
    <source>
        <dbReference type="ARBA" id="ARBA00007049"/>
    </source>
</evidence>
<dbReference type="Pfam" id="PF01988">
    <property type="entry name" value="VIT1"/>
    <property type="match status" value="1"/>
</dbReference>
<evidence type="ECO:0000313" key="7">
    <source>
        <dbReference type="EMBL" id="KXS17400.1"/>
    </source>
</evidence>
<dbReference type="Proteomes" id="UP000070544">
    <property type="component" value="Unassembled WGS sequence"/>
</dbReference>
<name>A0A139AKV2_GONPJ</name>
<keyword evidence="5 6" id="KW-0472">Membrane</keyword>
<dbReference type="GO" id="GO:0005384">
    <property type="term" value="F:manganese ion transmembrane transporter activity"/>
    <property type="evidence" value="ECO:0007669"/>
    <property type="project" value="InterPro"/>
</dbReference>
<evidence type="ECO:0000256" key="3">
    <source>
        <dbReference type="ARBA" id="ARBA00022692"/>
    </source>
</evidence>
<keyword evidence="3 6" id="KW-0812">Transmembrane</keyword>
<feature type="transmembrane region" description="Helical" evidence="6">
    <location>
        <begin position="169"/>
        <end position="190"/>
    </location>
</feature>
<keyword evidence="8" id="KW-1185">Reference proteome</keyword>
<feature type="transmembrane region" description="Helical" evidence="6">
    <location>
        <begin position="5"/>
        <end position="24"/>
    </location>
</feature>
<dbReference type="STRING" id="1344416.A0A139AKV2"/>
<gene>
    <name evidence="7" type="ORF">M427DRAFT_97045</name>
</gene>
<reference evidence="7 8" key="1">
    <citation type="journal article" date="2015" name="Genome Biol. Evol.">
        <title>Phylogenomic analyses indicate that early fungi evolved digesting cell walls of algal ancestors of land plants.</title>
        <authorList>
            <person name="Chang Y."/>
            <person name="Wang S."/>
            <person name="Sekimoto S."/>
            <person name="Aerts A.L."/>
            <person name="Choi C."/>
            <person name="Clum A."/>
            <person name="LaButti K.M."/>
            <person name="Lindquist E.A."/>
            <person name="Yee Ngan C."/>
            <person name="Ohm R.A."/>
            <person name="Salamov A.A."/>
            <person name="Grigoriev I.V."/>
            <person name="Spatafora J.W."/>
            <person name="Berbee M.L."/>
        </authorList>
    </citation>
    <scope>NUCLEOTIDE SEQUENCE [LARGE SCALE GENOMIC DNA]</scope>
    <source>
        <strain evidence="7 8">JEL478</strain>
    </source>
</reference>
<dbReference type="GO" id="GO:0030026">
    <property type="term" value="P:intracellular manganese ion homeostasis"/>
    <property type="evidence" value="ECO:0007669"/>
    <property type="project" value="InterPro"/>
</dbReference>
<evidence type="ECO:0000256" key="6">
    <source>
        <dbReference type="SAM" id="Phobius"/>
    </source>
</evidence>
<sequence length="225" mass="23426">LRASLLGACDGLISVASLMVGIIAGGGNNYQTILAGIAGTVAGAMSMGAGEYVSVWSMRDAELADMHRERLEFLRCGEPPYHSEMSELCLIYESRGLPPALAREVAEHYHNNHSLEQLVALHAREELGIDTEDLSDPIGVTFASMLSFTAGAVIPLLGGGFWVDPIVQVVAIVFVTILGLLFFGGMGAYLGGAPPLRAAGRVMVGGLLAMGATYGVGKAFGVMAG</sequence>
<evidence type="ECO:0000256" key="4">
    <source>
        <dbReference type="ARBA" id="ARBA00022989"/>
    </source>
</evidence>